<protein>
    <submittedName>
        <fullName evidence="1">Uncharacterized protein</fullName>
    </submittedName>
</protein>
<accession>A0A4Y2IL31</accession>
<evidence type="ECO:0000313" key="2">
    <source>
        <dbReference type="Proteomes" id="UP000499080"/>
    </source>
</evidence>
<organism evidence="1 2">
    <name type="scientific">Araneus ventricosus</name>
    <name type="common">Orbweaver spider</name>
    <name type="synonym">Epeira ventricosa</name>
    <dbReference type="NCBI Taxonomy" id="182803"/>
    <lineage>
        <taxon>Eukaryota</taxon>
        <taxon>Metazoa</taxon>
        <taxon>Ecdysozoa</taxon>
        <taxon>Arthropoda</taxon>
        <taxon>Chelicerata</taxon>
        <taxon>Arachnida</taxon>
        <taxon>Araneae</taxon>
        <taxon>Araneomorphae</taxon>
        <taxon>Entelegynae</taxon>
        <taxon>Araneoidea</taxon>
        <taxon>Araneidae</taxon>
        <taxon>Araneus</taxon>
    </lineage>
</organism>
<dbReference type="Proteomes" id="UP000499080">
    <property type="component" value="Unassembled WGS sequence"/>
</dbReference>
<gene>
    <name evidence="1" type="ORF">AVEN_244622_1</name>
</gene>
<name>A0A4Y2IL31_ARAVE</name>
<reference evidence="1 2" key="1">
    <citation type="journal article" date="2019" name="Sci. Rep.">
        <title>Orb-weaving spider Araneus ventricosus genome elucidates the spidroin gene catalogue.</title>
        <authorList>
            <person name="Kono N."/>
            <person name="Nakamura H."/>
            <person name="Ohtoshi R."/>
            <person name="Moran D.A.P."/>
            <person name="Shinohara A."/>
            <person name="Yoshida Y."/>
            <person name="Fujiwara M."/>
            <person name="Mori M."/>
            <person name="Tomita M."/>
            <person name="Arakawa K."/>
        </authorList>
    </citation>
    <scope>NUCLEOTIDE SEQUENCE [LARGE SCALE GENOMIC DNA]</scope>
</reference>
<keyword evidence="2" id="KW-1185">Reference proteome</keyword>
<evidence type="ECO:0000313" key="1">
    <source>
        <dbReference type="EMBL" id="GBM78541.1"/>
    </source>
</evidence>
<dbReference type="EMBL" id="BGPR01002759">
    <property type="protein sequence ID" value="GBM78541.1"/>
    <property type="molecule type" value="Genomic_DNA"/>
</dbReference>
<sequence>MDVVLRRKMAKSDVVDGNDHCFIVIRAVAASRVKVSFTCLLLAGDASDRMHMKSPIGNGFFHRCIMDWRSLKDYRGHDPKSTHGA</sequence>
<proteinExistence type="predicted"/>
<comment type="caution">
    <text evidence="1">The sequence shown here is derived from an EMBL/GenBank/DDBJ whole genome shotgun (WGS) entry which is preliminary data.</text>
</comment>
<dbReference type="OrthoDB" id="10566343at2759"/>
<dbReference type="AlphaFoldDB" id="A0A4Y2IL31"/>